<keyword evidence="4 7" id="KW-0812">Transmembrane</keyword>
<keyword evidence="2 7" id="KW-0813">Transport</keyword>
<feature type="transmembrane region" description="Helical" evidence="7">
    <location>
        <begin position="319"/>
        <end position="340"/>
    </location>
</feature>
<feature type="transmembrane region" description="Helical" evidence="7">
    <location>
        <begin position="261"/>
        <end position="284"/>
    </location>
</feature>
<evidence type="ECO:0000259" key="8">
    <source>
        <dbReference type="PROSITE" id="PS50928"/>
    </source>
</evidence>
<gene>
    <name evidence="9" type="ORF">SAMN02982989_0226</name>
</gene>
<evidence type="ECO:0000256" key="6">
    <source>
        <dbReference type="ARBA" id="ARBA00023136"/>
    </source>
</evidence>
<dbReference type="InterPro" id="IPR035906">
    <property type="entry name" value="MetI-like_sf"/>
</dbReference>
<evidence type="ECO:0000256" key="1">
    <source>
        <dbReference type="ARBA" id="ARBA00004651"/>
    </source>
</evidence>
<dbReference type="AlphaFoldDB" id="A0A1X7CEW6"/>
<evidence type="ECO:0000313" key="10">
    <source>
        <dbReference type="Proteomes" id="UP000192903"/>
    </source>
</evidence>
<dbReference type="RefSeq" id="WP_085419558.1">
    <property type="nucleotide sequence ID" value="NZ_FXAF01000001.1"/>
</dbReference>
<feature type="domain" description="ABC transmembrane type-1" evidence="8">
    <location>
        <begin position="151"/>
        <end position="340"/>
    </location>
</feature>
<feature type="transmembrane region" description="Helical" evidence="7">
    <location>
        <begin position="150"/>
        <end position="174"/>
    </location>
</feature>
<sequence length="354" mass="39684">MGAAARFLLRRQGVNKGGRGWHWTDVVTWIWLVGGLIIMFGPAVWLAFSSFKTPAALAEFPPSILPYVTSQATVEGYDKPLQLYDAKMPDGSTRVLAEVRRIGLVSQMVDPQAPGEIVRVNMNDRTPVRTLSFATSNYTEPFVHFDFLRYLWNSVFVTVVATLITLVVNSMAAFALSKYEFRGRSAAMLIILATLMVPLSVIMVPLYSIISSLGLFNSLWGVILPTVATPTGVFILRQYMLTIPDELIDAARMDKASEWQIYWRIVLPLTAPALAVLAIFSVVWRWNDFLWPLIVLSRRELYTLQVGLSIYSGELNVQWHFILAMTVVTMIPVVLVFIFLQRFITTGIAGTGLK</sequence>
<proteinExistence type="inferred from homology"/>
<keyword evidence="6 7" id="KW-0472">Membrane</keyword>
<dbReference type="CDD" id="cd06261">
    <property type="entry name" value="TM_PBP2"/>
    <property type="match status" value="1"/>
</dbReference>
<evidence type="ECO:0000256" key="7">
    <source>
        <dbReference type="RuleBase" id="RU363032"/>
    </source>
</evidence>
<feature type="transmembrane region" description="Helical" evidence="7">
    <location>
        <begin position="186"/>
        <end position="207"/>
    </location>
</feature>
<dbReference type="STRING" id="464029.SAMN02982989_0226"/>
<keyword evidence="10" id="KW-1185">Reference proteome</keyword>
<accession>A0A1X7CEW6</accession>
<evidence type="ECO:0000313" key="9">
    <source>
        <dbReference type="EMBL" id="SME95487.1"/>
    </source>
</evidence>
<comment type="subcellular location">
    <subcellularLocation>
        <location evidence="1 7">Cell membrane</location>
        <topology evidence="1 7">Multi-pass membrane protein</topology>
    </subcellularLocation>
</comment>
<dbReference type="GO" id="GO:0055085">
    <property type="term" value="P:transmembrane transport"/>
    <property type="evidence" value="ECO:0007669"/>
    <property type="project" value="InterPro"/>
</dbReference>
<evidence type="ECO:0000256" key="5">
    <source>
        <dbReference type="ARBA" id="ARBA00022989"/>
    </source>
</evidence>
<dbReference type="EMBL" id="FXAF01000001">
    <property type="protein sequence ID" value="SME95487.1"/>
    <property type="molecule type" value="Genomic_DNA"/>
</dbReference>
<dbReference type="GO" id="GO:0005886">
    <property type="term" value="C:plasma membrane"/>
    <property type="evidence" value="ECO:0007669"/>
    <property type="project" value="UniProtKB-SubCell"/>
</dbReference>
<dbReference type="Gene3D" id="1.10.3720.10">
    <property type="entry name" value="MetI-like"/>
    <property type="match status" value="1"/>
</dbReference>
<evidence type="ECO:0000256" key="3">
    <source>
        <dbReference type="ARBA" id="ARBA00022475"/>
    </source>
</evidence>
<keyword evidence="3" id="KW-1003">Cell membrane</keyword>
<name>A0A1X7CEW6_9HYPH</name>
<reference evidence="10" key="1">
    <citation type="submission" date="2017-04" db="EMBL/GenBank/DDBJ databases">
        <authorList>
            <person name="Varghese N."/>
            <person name="Submissions S."/>
        </authorList>
    </citation>
    <scope>NUCLEOTIDE SEQUENCE [LARGE SCALE GENOMIC DNA]</scope>
    <source>
        <strain evidence="10">B4P</strain>
    </source>
</reference>
<feature type="transmembrane region" description="Helical" evidence="7">
    <location>
        <begin position="219"/>
        <end position="240"/>
    </location>
</feature>
<dbReference type="OrthoDB" id="9815445at2"/>
<dbReference type="Pfam" id="PF00528">
    <property type="entry name" value="BPD_transp_1"/>
    <property type="match status" value="1"/>
</dbReference>
<dbReference type="InterPro" id="IPR000515">
    <property type="entry name" value="MetI-like"/>
</dbReference>
<feature type="transmembrane region" description="Helical" evidence="7">
    <location>
        <begin position="26"/>
        <end position="48"/>
    </location>
</feature>
<organism evidence="9 10">
    <name type="scientific">Xaviernesmea oryzae</name>
    <dbReference type="NCBI Taxonomy" id="464029"/>
    <lineage>
        <taxon>Bacteria</taxon>
        <taxon>Pseudomonadati</taxon>
        <taxon>Pseudomonadota</taxon>
        <taxon>Alphaproteobacteria</taxon>
        <taxon>Hyphomicrobiales</taxon>
        <taxon>Rhizobiaceae</taxon>
        <taxon>Rhizobium/Agrobacterium group</taxon>
        <taxon>Xaviernesmea</taxon>
    </lineage>
</organism>
<dbReference type="PANTHER" id="PTHR43744:SF12">
    <property type="entry name" value="ABC TRANSPORTER PERMEASE PROTEIN MG189-RELATED"/>
    <property type="match status" value="1"/>
</dbReference>
<dbReference type="PANTHER" id="PTHR43744">
    <property type="entry name" value="ABC TRANSPORTER PERMEASE PROTEIN MG189-RELATED-RELATED"/>
    <property type="match status" value="1"/>
</dbReference>
<dbReference type="PROSITE" id="PS50928">
    <property type="entry name" value="ABC_TM1"/>
    <property type="match status" value="1"/>
</dbReference>
<comment type="similarity">
    <text evidence="7">Belongs to the binding-protein-dependent transport system permease family.</text>
</comment>
<evidence type="ECO:0000256" key="4">
    <source>
        <dbReference type="ARBA" id="ARBA00022692"/>
    </source>
</evidence>
<evidence type="ECO:0000256" key="2">
    <source>
        <dbReference type="ARBA" id="ARBA00022448"/>
    </source>
</evidence>
<dbReference type="Proteomes" id="UP000192903">
    <property type="component" value="Unassembled WGS sequence"/>
</dbReference>
<keyword evidence="5 7" id="KW-1133">Transmembrane helix</keyword>
<protein>
    <submittedName>
        <fullName evidence="9">Alpha-1,4-digalacturonate transport system permease protein</fullName>
    </submittedName>
</protein>
<dbReference type="SUPFAM" id="SSF161098">
    <property type="entry name" value="MetI-like"/>
    <property type="match status" value="1"/>
</dbReference>